<evidence type="ECO:0000313" key="1">
    <source>
        <dbReference type="EMBL" id="OQP88342.1"/>
    </source>
</evidence>
<proteinExistence type="predicted"/>
<sequence length="68" mass="7370">MMRALSDLRDLEARLESVGARARQDAEACGSSVFYAGQDRDGAIMEVTAQGERKSFTVSQGVEHHAAE</sequence>
<dbReference type="EMBL" id="MSPX01000001">
    <property type="protein sequence ID" value="OQP88342.1"/>
    <property type="molecule type" value="Genomic_DNA"/>
</dbReference>
<dbReference type="Proteomes" id="UP000192652">
    <property type="component" value="Unassembled WGS sequence"/>
</dbReference>
<gene>
    <name evidence="1" type="ORF">BTR14_02585</name>
</gene>
<organism evidence="1 2">
    <name type="scientific">Xaviernesmea rhizosphaerae</name>
    <dbReference type="NCBI Taxonomy" id="1672749"/>
    <lineage>
        <taxon>Bacteria</taxon>
        <taxon>Pseudomonadati</taxon>
        <taxon>Pseudomonadota</taxon>
        <taxon>Alphaproteobacteria</taxon>
        <taxon>Hyphomicrobiales</taxon>
        <taxon>Rhizobiaceae</taxon>
        <taxon>Rhizobium/Agrobacterium group</taxon>
        <taxon>Xaviernesmea</taxon>
    </lineage>
</organism>
<comment type="caution">
    <text evidence="1">The sequence shown here is derived from an EMBL/GenBank/DDBJ whole genome shotgun (WGS) entry which is preliminary data.</text>
</comment>
<evidence type="ECO:0000313" key="2">
    <source>
        <dbReference type="Proteomes" id="UP000192652"/>
    </source>
</evidence>
<protein>
    <submittedName>
        <fullName evidence="1">Uncharacterized protein</fullName>
    </submittedName>
</protein>
<keyword evidence="2" id="KW-1185">Reference proteome</keyword>
<accession>A0ABX3PJG3</accession>
<reference evidence="1 2" key="1">
    <citation type="journal article" date="2017" name="Antonie Van Leeuwenhoek">
        <title>Rhizobium rhizosphaerae sp. nov., a novel species isolated from rice rhizosphere.</title>
        <authorList>
            <person name="Zhao J.J."/>
            <person name="Zhang J."/>
            <person name="Zhang R.J."/>
            <person name="Zhang C.W."/>
            <person name="Yin H.Q."/>
            <person name="Zhang X.X."/>
        </authorList>
    </citation>
    <scope>NUCLEOTIDE SEQUENCE [LARGE SCALE GENOMIC DNA]</scope>
    <source>
        <strain evidence="1 2">RD15</strain>
    </source>
</reference>
<name>A0ABX3PJG3_9HYPH</name>